<proteinExistence type="predicted"/>
<dbReference type="CDD" id="cd01392">
    <property type="entry name" value="HTH_LacI"/>
    <property type="match status" value="1"/>
</dbReference>
<dbReference type="InterPro" id="IPR028082">
    <property type="entry name" value="Peripla_BP_I"/>
</dbReference>
<evidence type="ECO:0000256" key="1">
    <source>
        <dbReference type="ARBA" id="ARBA00022491"/>
    </source>
</evidence>
<evidence type="ECO:0000259" key="6">
    <source>
        <dbReference type="PROSITE" id="PS50943"/>
    </source>
</evidence>
<evidence type="ECO:0000256" key="4">
    <source>
        <dbReference type="ARBA" id="ARBA00023163"/>
    </source>
</evidence>
<reference evidence="7" key="1">
    <citation type="submission" date="2019-12" db="EMBL/GenBank/DDBJ databases">
        <authorList>
            <person name="zhang j."/>
            <person name="sun C.M."/>
        </authorList>
    </citation>
    <scope>NUCLEOTIDE SEQUENCE</scope>
    <source>
        <strain evidence="7">NS-1</strain>
    </source>
</reference>
<gene>
    <name evidence="7" type="ORF">GM661_17445</name>
</gene>
<name>A0A8A7KJ41_9FIRM</name>
<evidence type="ECO:0000313" key="8">
    <source>
        <dbReference type="Proteomes" id="UP000665020"/>
    </source>
</evidence>
<feature type="domain" description="HTH lacI-type" evidence="5">
    <location>
        <begin position="3"/>
        <end position="57"/>
    </location>
</feature>
<keyword evidence="3" id="KW-0238">DNA-binding</keyword>
<dbReference type="SUPFAM" id="SSF47413">
    <property type="entry name" value="lambda repressor-like DNA-binding domains"/>
    <property type="match status" value="1"/>
</dbReference>
<dbReference type="GO" id="GO:0000976">
    <property type="term" value="F:transcription cis-regulatory region binding"/>
    <property type="evidence" value="ECO:0007669"/>
    <property type="project" value="TreeGrafter"/>
</dbReference>
<keyword evidence="2" id="KW-0805">Transcription regulation</keyword>
<dbReference type="KEGG" id="ifn:GM661_17445"/>
<sequence>MRVTIKDIAKEAGVSVTTVSRVLNDKPDVNIETKKKIKKIIDKMGYNPNGVARGLVLNKTNTIGLIVPDISNPFFPEVARGVEHTAKRQGYSVILCDTDNNRDEERQAINLLRNKRVDGIVIFLSLSDKELLKELEQRILPVVQIADNISSYKISSVSIDNIKSAITATEHLIQLGHKKIGHITGDLKTSSAKNRLLGFKRAILSADLRYNEKWVLEGDYSRESGFKQMFKILSLDDKPTSIFTSNDLMALGAYEAILDNGLNIPEDISVIGHDNIDISKLIRPGLTTIHQPKYSTGELAAQILINEIKGKTNKKEAKILDTRLVIRNSTRKLI</sequence>
<dbReference type="Gene3D" id="3.40.50.2300">
    <property type="match status" value="2"/>
</dbReference>
<dbReference type="SUPFAM" id="SSF53822">
    <property type="entry name" value="Periplasmic binding protein-like I"/>
    <property type="match status" value="1"/>
</dbReference>
<keyword evidence="8" id="KW-1185">Reference proteome</keyword>
<dbReference type="Pfam" id="PF00532">
    <property type="entry name" value="Peripla_BP_1"/>
    <property type="match status" value="1"/>
</dbReference>
<dbReference type="InterPro" id="IPR000843">
    <property type="entry name" value="HTH_LacI"/>
</dbReference>
<dbReference type="InterPro" id="IPR010982">
    <property type="entry name" value="Lambda_DNA-bd_dom_sf"/>
</dbReference>
<keyword evidence="1" id="KW-0678">Repressor</keyword>
<dbReference type="AlphaFoldDB" id="A0A8A7KJ41"/>
<dbReference type="Proteomes" id="UP000665020">
    <property type="component" value="Chromosome"/>
</dbReference>
<dbReference type="InterPro" id="IPR001387">
    <property type="entry name" value="Cro/C1-type_HTH"/>
</dbReference>
<dbReference type="InterPro" id="IPR001761">
    <property type="entry name" value="Peripla_BP/Lac1_sug-bd_dom"/>
</dbReference>
<dbReference type="PANTHER" id="PTHR30146">
    <property type="entry name" value="LACI-RELATED TRANSCRIPTIONAL REPRESSOR"/>
    <property type="match status" value="1"/>
</dbReference>
<evidence type="ECO:0000256" key="2">
    <source>
        <dbReference type="ARBA" id="ARBA00023015"/>
    </source>
</evidence>
<organism evidence="7 8">
    <name type="scientific">Iocasia fonsfrigidae</name>
    <dbReference type="NCBI Taxonomy" id="2682810"/>
    <lineage>
        <taxon>Bacteria</taxon>
        <taxon>Bacillati</taxon>
        <taxon>Bacillota</taxon>
        <taxon>Clostridia</taxon>
        <taxon>Halanaerobiales</taxon>
        <taxon>Halanaerobiaceae</taxon>
        <taxon>Iocasia</taxon>
    </lineage>
</organism>
<dbReference type="PRINTS" id="PR00036">
    <property type="entry name" value="HTHLACI"/>
</dbReference>
<dbReference type="GO" id="GO:0003700">
    <property type="term" value="F:DNA-binding transcription factor activity"/>
    <property type="evidence" value="ECO:0007669"/>
    <property type="project" value="TreeGrafter"/>
</dbReference>
<dbReference type="EMBL" id="CP046640">
    <property type="protein sequence ID" value="QTL99609.1"/>
    <property type="molecule type" value="Genomic_DNA"/>
</dbReference>
<dbReference type="PANTHER" id="PTHR30146:SF148">
    <property type="entry name" value="HTH-TYPE TRANSCRIPTIONAL REPRESSOR PURR-RELATED"/>
    <property type="match status" value="1"/>
</dbReference>
<accession>A0A8A7KJ41</accession>
<dbReference type="Gene3D" id="1.10.260.40">
    <property type="entry name" value="lambda repressor-like DNA-binding domains"/>
    <property type="match status" value="1"/>
</dbReference>
<dbReference type="Pfam" id="PF00356">
    <property type="entry name" value="LacI"/>
    <property type="match status" value="1"/>
</dbReference>
<protein>
    <submittedName>
        <fullName evidence="7">Substrate-binding domain-containing protein</fullName>
    </submittedName>
</protein>
<dbReference type="CDD" id="cd06267">
    <property type="entry name" value="PBP1_LacI_sugar_binding-like"/>
    <property type="match status" value="1"/>
</dbReference>
<dbReference type="PROSITE" id="PS50932">
    <property type="entry name" value="HTH_LACI_2"/>
    <property type="match status" value="1"/>
</dbReference>
<dbReference type="PROSITE" id="PS50943">
    <property type="entry name" value="HTH_CROC1"/>
    <property type="match status" value="1"/>
</dbReference>
<dbReference type="SMART" id="SM00354">
    <property type="entry name" value="HTH_LACI"/>
    <property type="match status" value="1"/>
</dbReference>
<keyword evidence="4" id="KW-0804">Transcription</keyword>
<evidence type="ECO:0000256" key="3">
    <source>
        <dbReference type="ARBA" id="ARBA00023125"/>
    </source>
</evidence>
<dbReference type="RefSeq" id="WP_230867943.1">
    <property type="nucleotide sequence ID" value="NZ_CP046640.1"/>
</dbReference>
<dbReference type="PROSITE" id="PS00356">
    <property type="entry name" value="HTH_LACI_1"/>
    <property type="match status" value="1"/>
</dbReference>
<evidence type="ECO:0000313" key="7">
    <source>
        <dbReference type="EMBL" id="QTL99609.1"/>
    </source>
</evidence>
<feature type="domain" description="HTH cro/C1-type" evidence="6">
    <location>
        <begin position="4"/>
        <end position="47"/>
    </location>
</feature>
<evidence type="ECO:0000259" key="5">
    <source>
        <dbReference type="PROSITE" id="PS50932"/>
    </source>
</evidence>